<dbReference type="Gene3D" id="1.10.287.610">
    <property type="entry name" value="Helix hairpin bin"/>
    <property type="match status" value="1"/>
</dbReference>
<dbReference type="GO" id="GO:0006260">
    <property type="term" value="P:DNA replication"/>
    <property type="evidence" value="ECO:0007669"/>
    <property type="project" value="UniProtKB-KW"/>
</dbReference>
<dbReference type="Gene3D" id="2.40.50.140">
    <property type="entry name" value="Nucleic acid-binding proteins"/>
    <property type="match status" value="1"/>
</dbReference>
<dbReference type="SUPFAM" id="SSF50249">
    <property type="entry name" value="Nucleic acid-binding proteins"/>
    <property type="match status" value="1"/>
</dbReference>
<dbReference type="CDD" id="cd00114">
    <property type="entry name" value="LIGANc"/>
    <property type="match status" value="1"/>
</dbReference>
<proteinExistence type="inferred from homology"/>
<evidence type="ECO:0000256" key="12">
    <source>
        <dbReference type="ARBA" id="ARBA00023204"/>
    </source>
</evidence>
<evidence type="ECO:0000259" key="16">
    <source>
        <dbReference type="SMART" id="SM00532"/>
    </source>
</evidence>
<dbReference type="NCBIfam" id="TIGR00575">
    <property type="entry name" value="dnlj"/>
    <property type="match status" value="1"/>
</dbReference>
<dbReference type="NCBIfam" id="NF005932">
    <property type="entry name" value="PRK07956.1"/>
    <property type="match status" value="1"/>
</dbReference>
<evidence type="ECO:0000256" key="6">
    <source>
        <dbReference type="ARBA" id="ARBA00022705"/>
    </source>
</evidence>
<comment type="similarity">
    <text evidence="14">Belongs to the NAD-dependent DNA ligase family. LigA subfamily.</text>
</comment>
<dbReference type="FunFam" id="3.30.470.30:FF:000001">
    <property type="entry name" value="DNA ligase"/>
    <property type="match status" value="1"/>
</dbReference>
<dbReference type="EMBL" id="MFSP01000187">
    <property type="protein sequence ID" value="OGI61818.1"/>
    <property type="molecule type" value="Genomic_DNA"/>
</dbReference>
<evidence type="ECO:0000313" key="18">
    <source>
        <dbReference type="Proteomes" id="UP000179076"/>
    </source>
</evidence>
<evidence type="ECO:0000256" key="11">
    <source>
        <dbReference type="ARBA" id="ARBA00023027"/>
    </source>
</evidence>
<evidence type="ECO:0000256" key="3">
    <source>
        <dbReference type="ARBA" id="ARBA00012722"/>
    </source>
</evidence>
<dbReference type="FunFam" id="1.10.287.610:FF:000002">
    <property type="entry name" value="DNA ligase"/>
    <property type="match status" value="1"/>
</dbReference>
<keyword evidence="8 15" id="KW-0227">DNA damage</keyword>
<evidence type="ECO:0000256" key="4">
    <source>
        <dbReference type="ARBA" id="ARBA00013308"/>
    </source>
</evidence>
<keyword evidence="6 15" id="KW-0235">DNA replication</keyword>
<dbReference type="Proteomes" id="UP000179076">
    <property type="component" value="Unassembled WGS sequence"/>
</dbReference>
<accession>A0A1F6UWV9</accession>
<sequence>MNKDQAAKRAVKLRSQIDDANYRYYVLDSPTLSDAEYDRLLRELQDLEAQFPELVTPQSPTQRVGAAPLTAFATIKHSKPMTSMGNALSEEELREWDTRVRKGLGTEDDVIYTAELKFDGVSVSLRYENGALVQAGTRGDGYTGEDVTANVRTIRAIPLKLHGRGWPPMVEVRGEVVIPIADFQRLNQEQLRREEKVFANPRNSAAGSLRQLDSRITASRPLSFFPWGLGDASAPVARCYSEAIEQLKAWGFRASQFFRVVQGVDACLKYHADILAQREQLPFEIDGVVYKVDDFAAREKLGFTSRAPRWAVAHKFPAREEHTVVENILASVGRTGVITPVAVLKPVQVSGVTVTHATLHNEDELNRKDVRIGDTVIVRRAGDVIPEVVGVIIERRPPRARRWHMPK</sequence>
<dbReference type="GO" id="GO:0006281">
    <property type="term" value="P:DNA repair"/>
    <property type="evidence" value="ECO:0007669"/>
    <property type="project" value="UniProtKB-KW"/>
</dbReference>
<keyword evidence="7" id="KW-0479">Metal-binding</keyword>
<dbReference type="InterPro" id="IPR004150">
    <property type="entry name" value="NAD_DNA_ligase_OB"/>
</dbReference>
<dbReference type="HAMAP" id="MF_01588">
    <property type="entry name" value="DNA_ligase_A"/>
    <property type="match status" value="1"/>
</dbReference>
<protein>
    <recommendedName>
        <fullName evidence="4 15">DNA ligase</fullName>
        <ecNumber evidence="3 15">6.5.1.2</ecNumber>
    </recommendedName>
</protein>
<evidence type="ECO:0000256" key="15">
    <source>
        <dbReference type="RuleBase" id="RU000618"/>
    </source>
</evidence>
<keyword evidence="11 15" id="KW-0520">NAD</keyword>
<dbReference type="GO" id="GO:0003911">
    <property type="term" value="F:DNA ligase (NAD+) activity"/>
    <property type="evidence" value="ECO:0007669"/>
    <property type="project" value="UniProtKB-EC"/>
</dbReference>
<keyword evidence="5 15" id="KW-0436">Ligase</keyword>
<dbReference type="GO" id="GO:0046872">
    <property type="term" value="F:metal ion binding"/>
    <property type="evidence" value="ECO:0007669"/>
    <property type="project" value="UniProtKB-KW"/>
</dbReference>
<organism evidence="17 18">
    <name type="scientific">Candidatus Muproteobacteria bacterium RBG_16_60_9</name>
    <dbReference type="NCBI Taxonomy" id="1817755"/>
    <lineage>
        <taxon>Bacteria</taxon>
        <taxon>Pseudomonadati</taxon>
        <taxon>Pseudomonadota</taxon>
        <taxon>Candidatus Muproteobacteria</taxon>
    </lineage>
</organism>
<keyword evidence="10" id="KW-0460">Magnesium</keyword>
<dbReference type="PROSITE" id="PS01056">
    <property type="entry name" value="DNA_LIGASE_N2"/>
    <property type="match status" value="1"/>
</dbReference>
<keyword evidence="12 15" id="KW-0234">DNA repair</keyword>
<keyword evidence="9" id="KW-0862">Zinc</keyword>
<comment type="cofactor">
    <cofactor evidence="1">
        <name>Mg(2+)</name>
        <dbReference type="ChEBI" id="CHEBI:18420"/>
    </cofactor>
</comment>
<dbReference type="SUPFAM" id="SSF56091">
    <property type="entry name" value="DNA ligase/mRNA capping enzyme, catalytic domain"/>
    <property type="match status" value="1"/>
</dbReference>
<evidence type="ECO:0000256" key="9">
    <source>
        <dbReference type="ARBA" id="ARBA00022833"/>
    </source>
</evidence>
<dbReference type="Pfam" id="PF03120">
    <property type="entry name" value="OB_DNA_ligase"/>
    <property type="match status" value="1"/>
</dbReference>
<evidence type="ECO:0000256" key="7">
    <source>
        <dbReference type="ARBA" id="ARBA00022723"/>
    </source>
</evidence>
<gene>
    <name evidence="17" type="ORF">A2W18_12285</name>
</gene>
<comment type="catalytic activity">
    <reaction evidence="13 15">
        <text>NAD(+) + (deoxyribonucleotide)n-3'-hydroxyl + 5'-phospho-(deoxyribonucleotide)m = (deoxyribonucleotide)n+m + AMP + beta-nicotinamide D-nucleotide.</text>
        <dbReference type="EC" id="6.5.1.2"/>
    </reaction>
</comment>
<dbReference type="PANTHER" id="PTHR23389:SF9">
    <property type="entry name" value="DNA LIGASE"/>
    <property type="match status" value="1"/>
</dbReference>
<dbReference type="InterPro" id="IPR001679">
    <property type="entry name" value="DNA_ligase"/>
</dbReference>
<evidence type="ECO:0000256" key="8">
    <source>
        <dbReference type="ARBA" id="ARBA00022763"/>
    </source>
</evidence>
<dbReference type="InterPro" id="IPR018239">
    <property type="entry name" value="DNA_ligase_AS"/>
</dbReference>
<dbReference type="Gene3D" id="3.30.470.30">
    <property type="entry name" value="DNA ligase/mRNA capping enzyme"/>
    <property type="match status" value="1"/>
</dbReference>
<dbReference type="FunFam" id="2.40.50.140:FF:000012">
    <property type="entry name" value="DNA ligase"/>
    <property type="match status" value="1"/>
</dbReference>
<dbReference type="Pfam" id="PF01653">
    <property type="entry name" value="DNA_ligase_aden"/>
    <property type="match status" value="1"/>
</dbReference>
<reference evidence="17 18" key="1">
    <citation type="journal article" date="2016" name="Nat. Commun.">
        <title>Thousands of microbial genomes shed light on interconnected biogeochemical processes in an aquifer system.</title>
        <authorList>
            <person name="Anantharaman K."/>
            <person name="Brown C.T."/>
            <person name="Hug L.A."/>
            <person name="Sharon I."/>
            <person name="Castelle C.J."/>
            <person name="Probst A.J."/>
            <person name="Thomas B.C."/>
            <person name="Singh A."/>
            <person name="Wilkins M.J."/>
            <person name="Karaoz U."/>
            <person name="Brodie E.L."/>
            <person name="Williams K.H."/>
            <person name="Hubbard S.S."/>
            <person name="Banfield J.F."/>
        </authorList>
    </citation>
    <scope>NUCLEOTIDE SEQUENCE [LARGE SCALE GENOMIC DNA]</scope>
</reference>
<name>A0A1F6UWV9_9PROT</name>
<dbReference type="PROSITE" id="PS01055">
    <property type="entry name" value="DNA_LIGASE_N1"/>
    <property type="match status" value="1"/>
</dbReference>
<comment type="caution">
    <text evidence="17">The sequence shown here is derived from an EMBL/GenBank/DDBJ whole genome shotgun (WGS) entry which is preliminary data.</text>
</comment>
<dbReference type="EC" id="6.5.1.2" evidence="3 15"/>
<evidence type="ECO:0000256" key="10">
    <source>
        <dbReference type="ARBA" id="ARBA00022842"/>
    </source>
</evidence>
<dbReference type="InterPro" id="IPR033136">
    <property type="entry name" value="DNA_ligase_CS"/>
</dbReference>
<feature type="domain" description="NAD-dependent DNA ligase N-terminal" evidence="16">
    <location>
        <begin position="5"/>
        <end position="407"/>
    </location>
</feature>
<dbReference type="InterPro" id="IPR013839">
    <property type="entry name" value="DNAligase_adenylation"/>
</dbReference>
<dbReference type="InterPro" id="IPR013840">
    <property type="entry name" value="DNAligase_N"/>
</dbReference>
<dbReference type="InterPro" id="IPR012340">
    <property type="entry name" value="NA-bd_OB-fold"/>
</dbReference>
<evidence type="ECO:0000256" key="13">
    <source>
        <dbReference type="ARBA" id="ARBA00034005"/>
    </source>
</evidence>
<dbReference type="AlphaFoldDB" id="A0A1F6UWV9"/>
<evidence type="ECO:0000256" key="5">
    <source>
        <dbReference type="ARBA" id="ARBA00022598"/>
    </source>
</evidence>
<evidence type="ECO:0000256" key="14">
    <source>
        <dbReference type="ARBA" id="ARBA00060881"/>
    </source>
</evidence>
<evidence type="ECO:0000256" key="1">
    <source>
        <dbReference type="ARBA" id="ARBA00001946"/>
    </source>
</evidence>
<dbReference type="GO" id="GO:0005829">
    <property type="term" value="C:cytosol"/>
    <property type="evidence" value="ECO:0007669"/>
    <property type="project" value="TreeGrafter"/>
</dbReference>
<dbReference type="PANTHER" id="PTHR23389">
    <property type="entry name" value="CHROMOSOME TRANSMISSION FIDELITY FACTOR 18"/>
    <property type="match status" value="1"/>
</dbReference>
<evidence type="ECO:0000256" key="2">
    <source>
        <dbReference type="ARBA" id="ARBA00004067"/>
    </source>
</evidence>
<evidence type="ECO:0000313" key="17">
    <source>
        <dbReference type="EMBL" id="OGI61818.1"/>
    </source>
</evidence>
<dbReference type="SMART" id="SM00532">
    <property type="entry name" value="LIGANc"/>
    <property type="match status" value="1"/>
</dbReference>
<feature type="non-terminal residue" evidence="17">
    <location>
        <position position="407"/>
    </location>
</feature>
<comment type="function">
    <text evidence="2">DNA ligase that catalyzes the formation of phosphodiester linkages between 5'-phosphoryl and 3'-hydroxyl groups in double-stranded DNA using NAD as a coenzyme and as the energy source for the reaction. It is essential for DNA replication and repair of damaged DNA.</text>
</comment>